<keyword evidence="1" id="KW-0472">Membrane</keyword>
<proteinExistence type="predicted"/>
<feature type="transmembrane region" description="Helical" evidence="1">
    <location>
        <begin position="130"/>
        <end position="150"/>
    </location>
</feature>
<accession>A0A517U1N6</accession>
<gene>
    <name evidence="2" type="ORF">I41_37190</name>
</gene>
<reference evidence="2 3" key="1">
    <citation type="submission" date="2019-02" db="EMBL/GenBank/DDBJ databases">
        <title>Deep-cultivation of Planctomycetes and their phenomic and genomic characterization uncovers novel biology.</title>
        <authorList>
            <person name="Wiegand S."/>
            <person name="Jogler M."/>
            <person name="Boedeker C."/>
            <person name="Pinto D."/>
            <person name="Vollmers J."/>
            <person name="Rivas-Marin E."/>
            <person name="Kohn T."/>
            <person name="Peeters S.H."/>
            <person name="Heuer A."/>
            <person name="Rast P."/>
            <person name="Oberbeckmann S."/>
            <person name="Bunk B."/>
            <person name="Jeske O."/>
            <person name="Meyerdierks A."/>
            <person name="Storesund J.E."/>
            <person name="Kallscheuer N."/>
            <person name="Luecker S."/>
            <person name="Lage O.M."/>
            <person name="Pohl T."/>
            <person name="Merkel B.J."/>
            <person name="Hornburger P."/>
            <person name="Mueller R.-W."/>
            <person name="Bruemmer F."/>
            <person name="Labrenz M."/>
            <person name="Spormann A.M."/>
            <person name="Op den Camp H."/>
            <person name="Overmann J."/>
            <person name="Amann R."/>
            <person name="Jetten M.S.M."/>
            <person name="Mascher T."/>
            <person name="Medema M.H."/>
            <person name="Devos D.P."/>
            <person name="Kaster A.-K."/>
            <person name="Ovreas L."/>
            <person name="Rohde M."/>
            <person name="Galperin M.Y."/>
            <person name="Jogler C."/>
        </authorList>
    </citation>
    <scope>NUCLEOTIDE SEQUENCE [LARGE SCALE GENOMIC DNA]</scope>
    <source>
        <strain evidence="2 3">I41</strain>
    </source>
</reference>
<evidence type="ECO:0000256" key="1">
    <source>
        <dbReference type="SAM" id="Phobius"/>
    </source>
</evidence>
<dbReference type="Proteomes" id="UP000317909">
    <property type="component" value="Chromosome"/>
</dbReference>
<dbReference type="KEGG" id="llh:I41_37190"/>
<dbReference type="EMBL" id="CP036339">
    <property type="protein sequence ID" value="QDT74522.1"/>
    <property type="molecule type" value="Genomic_DNA"/>
</dbReference>
<feature type="transmembrane region" description="Helical" evidence="1">
    <location>
        <begin position="103"/>
        <end position="123"/>
    </location>
</feature>
<keyword evidence="3" id="KW-1185">Reference proteome</keyword>
<sequence length="152" mass="16848">MLKYIRYTLAALCLAASVGCLGLWWSSNLYYRELQLPTVWSGIEVHGNAFEGCLNVFASEDNSVMSWKYTSRLIHAMPQWAAAGLADPYEGRAFGLRKAGGTYWGFLPLWYSALIFALAGVGVIRFRRQFSIRSALIAFAVVAALLAMPLTL</sequence>
<keyword evidence="1" id="KW-0812">Transmembrane</keyword>
<name>A0A517U1N6_9BACT</name>
<evidence type="ECO:0000313" key="2">
    <source>
        <dbReference type="EMBL" id="QDT74522.1"/>
    </source>
</evidence>
<keyword evidence="1" id="KW-1133">Transmembrane helix</keyword>
<organism evidence="2 3">
    <name type="scientific">Lacipirellula limnantheis</name>
    <dbReference type="NCBI Taxonomy" id="2528024"/>
    <lineage>
        <taxon>Bacteria</taxon>
        <taxon>Pseudomonadati</taxon>
        <taxon>Planctomycetota</taxon>
        <taxon>Planctomycetia</taxon>
        <taxon>Pirellulales</taxon>
        <taxon>Lacipirellulaceae</taxon>
        <taxon>Lacipirellula</taxon>
    </lineage>
</organism>
<protein>
    <submittedName>
        <fullName evidence="2">Uncharacterized protein</fullName>
    </submittedName>
</protein>
<dbReference type="PROSITE" id="PS51257">
    <property type="entry name" value="PROKAR_LIPOPROTEIN"/>
    <property type="match status" value="1"/>
</dbReference>
<feature type="transmembrane region" description="Helical" evidence="1">
    <location>
        <begin position="7"/>
        <end position="26"/>
    </location>
</feature>
<dbReference type="AlphaFoldDB" id="A0A517U1N6"/>
<evidence type="ECO:0000313" key="3">
    <source>
        <dbReference type="Proteomes" id="UP000317909"/>
    </source>
</evidence>